<reference evidence="1" key="2">
    <citation type="journal article" date="2015" name="Fish Shellfish Immunol.">
        <title>Early steps in the European eel (Anguilla anguilla)-Vibrio vulnificus interaction in the gills: Role of the RtxA13 toxin.</title>
        <authorList>
            <person name="Callol A."/>
            <person name="Pajuelo D."/>
            <person name="Ebbesson L."/>
            <person name="Teles M."/>
            <person name="MacKenzie S."/>
            <person name="Amaro C."/>
        </authorList>
    </citation>
    <scope>NUCLEOTIDE SEQUENCE</scope>
</reference>
<dbReference type="EMBL" id="GBXM01027623">
    <property type="protein sequence ID" value="JAH80954.1"/>
    <property type="molecule type" value="Transcribed_RNA"/>
</dbReference>
<accession>A0A0E9VS62</accession>
<organism evidence="1">
    <name type="scientific">Anguilla anguilla</name>
    <name type="common">European freshwater eel</name>
    <name type="synonym">Muraena anguilla</name>
    <dbReference type="NCBI Taxonomy" id="7936"/>
    <lineage>
        <taxon>Eukaryota</taxon>
        <taxon>Metazoa</taxon>
        <taxon>Chordata</taxon>
        <taxon>Craniata</taxon>
        <taxon>Vertebrata</taxon>
        <taxon>Euteleostomi</taxon>
        <taxon>Actinopterygii</taxon>
        <taxon>Neopterygii</taxon>
        <taxon>Teleostei</taxon>
        <taxon>Anguilliformes</taxon>
        <taxon>Anguillidae</taxon>
        <taxon>Anguilla</taxon>
    </lineage>
</organism>
<name>A0A0E9VS62_ANGAN</name>
<evidence type="ECO:0000313" key="1">
    <source>
        <dbReference type="EMBL" id="JAH80954.1"/>
    </source>
</evidence>
<reference evidence="1" key="1">
    <citation type="submission" date="2014-11" db="EMBL/GenBank/DDBJ databases">
        <authorList>
            <person name="Amaro Gonzalez C."/>
        </authorList>
    </citation>
    <scope>NUCLEOTIDE SEQUENCE</scope>
</reference>
<sequence length="21" mass="2393">MTVKLLPFLPSGYYVMYLISG</sequence>
<protein>
    <submittedName>
        <fullName evidence="1">Uncharacterized protein</fullName>
    </submittedName>
</protein>
<dbReference type="AlphaFoldDB" id="A0A0E9VS62"/>
<proteinExistence type="predicted"/>